<dbReference type="Pfam" id="PF26366">
    <property type="entry name" value="DUF8094"/>
    <property type="match status" value="1"/>
</dbReference>
<keyword evidence="1" id="KW-0732">Signal</keyword>
<evidence type="ECO:0000259" key="2">
    <source>
        <dbReference type="Pfam" id="PF26366"/>
    </source>
</evidence>
<evidence type="ECO:0000313" key="3">
    <source>
        <dbReference type="EMBL" id="PLS28736.1"/>
    </source>
</evidence>
<dbReference type="InterPro" id="IPR058407">
    <property type="entry name" value="DUF8094"/>
</dbReference>
<feature type="chain" id="PRO_5014988991" description="DUF8094 domain-containing protein" evidence="1">
    <location>
        <begin position="26"/>
        <end position="339"/>
    </location>
</feature>
<dbReference type="RefSeq" id="WP_101622246.1">
    <property type="nucleotide sequence ID" value="NZ_NMWT01000013.1"/>
</dbReference>
<sequence>MTRRGTIAAKLTALVLSAGMLVSLAACEGQVPKTSTAESADRTPDLTVAQEKKIRGQILDLIDAANQSKSTDGLDARLTGPQLEVRASELAIAQATGTLDAKAAIPRDITQTVIPVDDGWPRTVFTITTTTEDQQSKRLLVMTQDSARQNYKLWGVARLFQGAKLPKFEVPKLGTEMGTAKDAKLVATPADAVAWYADLLNNGDSSKYKDKFADDLFRSDLQKLDATVQQGMEANKGTQEQEFTVAKDQLKIMRSTDGGDLVVARIDSTWTRQAGEGRESLPASDAEKALFGDGKATSTMKVTYVNVIAMYIPPAGSTGAAAKITAVGAERQPVKVEAL</sequence>
<gene>
    <name evidence="3" type="ORF">Uis4E_1100</name>
</gene>
<evidence type="ECO:0000313" key="4">
    <source>
        <dbReference type="Proteomes" id="UP000235034"/>
    </source>
</evidence>
<dbReference type="PROSITE" id="PS51257">
    <property type="entry name" value="PROKAR_LIPOPROTEIN"/>
    <property type="match status" value="1"/>
</dbReference>
<dbReference type="OrthoDB" id="3266092at2"/>
<comment type="caution">
    <text evidence="3">The sequence shown here is derived from an EMBL/GenBank/DDBJ whole genome shotgun (WGS) entry which is preliminary data.</text>
</comment>
<protein>
    <recommendedName>
        <fullName evidence="2">DUF8094 domain-containing protein</fullName>
    </recommendedName>
</protein>
<organism evidence="3 4">
    <name type="scientific">Bifidobacterium parmae</name>
    <dbReference type="NCBI Taxonomy" id="361854"/>
    <lineage>
        <taxon>Bacteria</taxon>
        <taxon>Bacillati</taxon>
        <taxon>Actinomycetota</taxon>
        <taxon>Actinomycetes</taxon>
        <taxon>Bifidobacteriales</taxon>
        <taxon>Bifidobacteriaceae</taxon>
        <taxon>Bifidobacterium</taxon>
    </lineage>
</organism>
<reference evidence="3 4" key="1">
    <citation type="submission" date="2017-07" db="EMBL/GenBank/DDBJ databases">
        <title>Bifidobacterium novel species.</title>
        <authorList>
            <person name="Lugli G.A."/>
            <person name="Milani C."/>
            <person name="Duranti S."/>
            <person name="Mangifesta M."/>
        </authorList>
    </citation>
    <scope>NUCLEOTIDE SEQUENCE [LARGE SCALE GENOMIC DNA]</scope>
    <source>
        <strain evidence="3 4">77</strain>
    </source>
</reference>
<feature type="domain" description="DUF8094" evidence="2">
    <location>
        <begin position="64"/>
        <end position="318"/>
    </location>
</feature>
<accession>A0A2N5J3G6</accession>
<evidence type="ECO:0000256" key="1">
    <source>
        <dbReference type="SAM" id="SignalP"/>
    </source>
</evidence>
<proteinExistence type="predicted"/>
<dbReference type="AlphaFoldDB" id="A0A2N5J3G6"/>
<name>A0A2N5J3G6_9BIFI</name>
<dbReference type="Proteomes" id="UP000235034">
    <property type="component" value="Unassembled WGS sequence"/>
</dbReference>
<feature type="signal peptide" evidence="1">
    <location>
        <begin position="1"/>
        <end position="25"/>
    </location>
</feature>
<keyword evidence="4" id="KW-1185">Reference proteome</keyword>
<dbReference type="EMBL" id="NMWT01000013">
    <property type="protein sequence ID" value="PLS28736.1"/>
    <property type="molecule type" value="Genomic_DNA"/>
</dbReference>